<dbReference type="Gene3D" id="3.90.226.10">
    <property type="entry name" value="2-enoyl-CoA Hydratase, Chain A, domain 1"/>
    <property type="match status" value="1"/>
</dbReference>
<dbReference type="GO" id="GO:0003824">
    <property type="term" value="F:catalytic activity"/>
    <property type="evidence" value="ECO:0007669"/>
    <property type="project" value="UniProtKB-ARBA"/>
</dbReference>
<dbReference type="AlphaFoldDB" id="A0A844AU21"/>
<dbReference type="InterPro" id="IPR001753">
    <property type="entry name" value="Enoyl-CoA_hydra/iso"/>
</dbReference>
<evidence type="ECO:0000313" key="1">
    <source>
        <dbReference type="EMBL" id="MQY41432.1"/>
    </source>
</evidence>
<proteinExistence type="predicted"/>
<name>A0A844AU21_9RHOB</name>
<gene>
    <name evidence="1" type="ORF">GG681_02160</name>
</gene>
<dbReference type="PANTHER" id="PTHR43459:SF1">
    <property type="entry name" value="EG:BACN32G11.4 PROTEIN"/>
    <property type="match status" value="1"/>
</dbReference>
<evidence type="ECO:0008006" key="3">
    <source>
        <dbReference type="Google" id="ProtNLM"/>
    </source>
</evidence>
<dbReference type="CDD" id="cd06558">
    <property type="entry name" value="crotonase-like"/>
    <property type="match status" value="1"/>
</dbReference>
<dbReference type="EMBL" id="WIXK01000001">
    <property type="protein sequence ID" value="MQY41432.1"/>
    <property type="molecule type" value="Genomic_DNA"/>
</dbReference>
<dbReference type="Pfam" id="PF00378">
    <property type="entry name" value="ECH_1"/>
    <property type="match status" value="1"/>
</dbReference>
<accession>A0A844AU21</accession>
<comment type="caution">
    <text evidence="1">The sequence shown here is derived from an EMBL/GenBank/DDBJ whole genome shotgun (WGS) entry which is preliminary data.</text>
</comment>
<dbReference type="Proteomes" id="UP000436694">
    <property type="component" value="Unassembled WGS sequence"/>
</dbReference>
<dbReference type="SUPFAM" id="SSF52096">
    <property type="entry name" value="ClpP/crotonase"/>
    <property type="match status" value="1"/>
</dbReference>
<reference evidence="1 2" key="1">
    <citation type="submission" date="2019-10" db="EMBL/GenBank/DDBJ databases">
        <title>Epibacterium sp. nov., isolated from seawater.</title>
        <authorList>
            <person name="Zhang X."/>
            <person name="Li N."/>
        </authorList>
    </citation>
    <scope>NUCLEOTIDE SEQUENCE [LARGE SCALE GENOMIC DNA]</scope>
    <source>
        <strain evidence="1 2">SM1969</strain>
    </source>
</reference>
<keyword evidence="2" id="KW-1185">Reference proteome</keyword>
<evidence type="ECO:0000313" key="2">
    <source>
        <dbReference type="Proteomes" id="UP000436694"/>
    </source>
</evidence>
<dbReference type="InterPro" id="IPR029045">
    <property type="entry name" value="ClpP/crotonase-like_dom_sf"/>
</dbReference>
<sequence>MFLRQNGASGFTYRKMARPSDVIHARCTDQRRDKMSAQDWLNRRSHGAGIVELQLGKGPSNGLNAEFLLDFSAEVQSLAEDSAIQIILISSPFHSFCSGAEVAENSAEFADGVQSAIDALLSCGKPTIAVINGDILDAGLCLALACDSRIGVTKTGYGLPYVHTRRSPTAAEQKILHQKLDPNVARRLLLTGQTIGPVAARNYGIIDLVAEDQEDLWMFALREAKTFAAVPVDHFAAVKKLLNNPLEATSQNTG</sequence>
<dbReference type="PANTHER" id="PTHR43459">
    <property type="entry name" value="ENOYL-COA HYDRATASE"/>
    <property type="match status" value="1"/>
</dbReference>
<protein>
    <recommendedName>
        <fullName evidence="3">Enoyl-CoA hydratase/isomerase family protein</fullName>
    </recommendedName>
</protein>
<organism evidence="1 2">
    <name type="scientific">Tritonibacter aquimaris</name>
    <dbReference type="NCBI Taxonomy" id="2663379"/>
    <lineage>
        <taxon>Bacteria</taxon>
        <taxon>Pseudomonadati</taxon>
        <taxon>Pseudomonadota</taxon>
        <taxon>Alphaproteobacteria</taxon>
        <taxon>Rhodobacterales</taxon>
        <taxon>Paracoccaceae</taxon>
        <taxon>Tritonibacter</taxon>
    </lineage>
</organism>